<dbReference type="EMBL" id="CP136594">
    <property type="protein sequence ID" value="WOE76328.1"/>
    <property type="molecule type" value="Genomic_DNA"/>
</dbReference>
<dbReference type="InterPro" id="IPR021251">
    <property type="entry name" value="DUF2793"/>
</dbReference>
<sequence length="546" mass="58243">MPARTLPNLGLNGFFDLGEDNWNDEMDTNLLKLSVLSQGNVLSKLSAEPGTPADGDVHILDETNATNPNAVIIRDNGAWVYVTPQPGWLLFNRAQGYHERFNGTVWAELLTGGGGGANFPPFAGHAGRPLVVNQGENGVEWSNQPPLPRSLALLRQSTSQNFPANTSGVITFGASDSVQDQGGFWDSANPSLFTVPAGVTTVLVTASFQVAASSGNSNYEFFIRKNGAITHLQRTEVSGWGGQTISTILDVNQGDLIDCVLWSEDAFDTFPERTTLAIADIGSLGVSPAQMEGVFCRVEQNASQILPHNTTTRIEFQNVVEDNHNGWDSVNDEFIVPQEADNQIAVITVSFGRNSEEGTDSGFLRHSTDGGANFSVIGNTRTEENFFGNNSITAIVRVRAGDIIHFNSFFFDNVGSSNSSTLGNERVSFSFMTFGTTLPQNTPLASVNTQIGTIYTPVISDANGVIEMDQASANTVSLPLNSSVPFAVGTTLTMTQLGAGQTTVDAPAGVILNGVDGGNVNLNGQYGMATAYKRDLDEWVISGALV</sequence>
<name>A0AA97FAS0_9SPHN</name>
<dbReference type="AlphaFoldDB" id="A0AA97FAS0"/>
<dbReference type="Pfam" id="PF10983">
    <property type="entry name" value="DUF2793"/>
    <property type="match status" value="1"/>
</dbReference>
<organism evidence="1 2">
    <name type="scientific">Alterisphingorhabdus coralli</name>
    <dbReference type="NCBI Taxonomy" id="3071408"/>
    <lineage>
        <taxon>Bacteria</taxon>
        <taxon>Pseudomonadati</taxon>
        <taxon>Pseudomonadota</taxon>
        <taxon>Alphaproteobacteria</taxon>
        <taxon>Sphingomonadales</taxon>
        <taxon>Sphingomonadaceae</taxon>
        <taxon>Alterisphingorhabdus (ex Yan et al. 2024)</taxon>
    </lineage>
</organism>
<reference evidence="1 2" key="1">
    <citation type="submission" date="2023-10" db="EMBL/GenBank/DDBJ databases">
        <title>Complete genome sequence of a Sphingomonadaceae bacterium.</title>
        <authorList>
            <person name="Yan C."/>
        </authorList>
    </citation>
    <scope>NUCLEOTIDE SEQUENCE [LARGE SCALE GENOMIC DNA]</scope>
    <source>
        <strain evidence="1 2">SCSIO 66989</strain>
    </source>
</reference>
<keyword evidence="2" id="KW-1185">Reference proteome</keyword>
<gene>
    <name evidence="1" type="ORF">RB602_06345</name>
</gene>
<accession>A0AA97FAS0</accession>
<evidence type="ECO:0000313" key="2">
    <source>
        <dbReference type="Proteomes" id="UP001302429"/>
    </source>
</evidence>
<proteinExistence type="predicted"/>
<dbReference type="KEGG" id="acoa:RB602_06345"/>
<evidence type="ECO:0000313" key="1">
    <source>
        <dbReference type="EMBL" id="WOE76328.1"/>
    </source>
</evidence>
<protein>
    <submittedName>
        <fullName evidence="1">DUF2793 domain-containing protein</fullName>
    </submittedName>
</protein>
<dbReference type="RefSeq" id="WP_317083965.1">
    <property type="nucleotide sequence ID" value="NZ_CP136594.1"/>
</dbReference>
<dbReference type="Proteomes" id="UP001302429">
    <property type="component" value="Chromosome"/>
</dbReference>